<evidence type="ECO:0000259" key="9">
    <source>
        <dbReference type="PROSITE" id="PS50011"/>
    </source>
</evidence>
<dbReference type="RefSeq" id="WP_197991513.1">
    <property type="nucleotide sequence ID" value="NZ_JACYXC010000001.1"/>
</dbReference>
<accession>A0ABS0NT01</accession>
<dbReference type="InterPro" id="IPR011009">
    <property type="entry name" value="Kinase-like_dom_sf"/>
</dbReference>
<evidence type="ECO:0000256" key="2">
    <source>
        <dbReference type="ARBA" id="ARBA00022527"/>
    </source>
</evidence>
<dbReference type="SUPFAM" id="SSF56112">
    <property type="entry name" value="Protein kinase-like (PK-like)"/>
    <property type="match status" value="1"/>
</dbReference>
<sequence length="626" mass="65892">MRSGDELAGRYVLRDVIGTGRSGEVWRAHDRVVGQDVAVKPERIEGEGDTAVRRLPAEPRAMAKFRDHPHVVTLLDVVTVPPGPGERETYWFVMEYVPGGGLDRQPPVTPRRAARIGAQLADALAALHAAGVVHCDVKPANIGLTGRGTAKLLDFGAAYRFGGTETVTVNGPFSFTPDYAAPELARGSIPRPASDVFCLAATLHALVTGSPPRGGAATEDGDPTSEAEGEEESERLTYWKAEQGVVEMDADALGPLYPVLSAMLRRDPHKRPDAAEAGRLLAAIADSRGIEGTWWQRWRWPLVAAGAGIAVLAACLVVVLGDDGARRALVTGATSRGAARSLIGDPRTANICALADPAALGVFGVAQVDADYGNFHRCDVLVHPDEHNRVDVAFDLRHGSAPEMAEPARTVGDIGIMEVPPENDECERLLLPSGADGDGTLVGVRVDMGKGSVGGGTATLCRVADVAAQSAAAILDRGPLPRRSPAYPDTSLARVDACQLLDAQALSAVPGLAGDEPETGVANWECTWSGDVDGLEAEVGFHRDQPLSEEHGEPVRLGGHDAFVVPEGNGEETCTVFVEHRRYGGVNAETAAEMLRLYVGGRRPVKELCAMASDLAAAAAAELPAP</sequence>
<dbReference type="InterPro" id="IPR017441">
    <property type="entry name" value="Protein_kinase_ATP_BS"/>
</dbReference>
<dbReference type="EC" id="2.7.11.1" evidence="1"/>
<keyword evidence="2" id="KW-0723">Serine/threonine-protein kinase</keyword>
<comment type="caution">
    <text evidence="10">The sequence shown here is derived from an EMBL/GenBank/DDBJ whole genome shotgun (WGS) entry which is preliminary data.</text>
</comment>
<dbReference type="Proteomes" id="UP000807371">
    <property type="component" value="Unassembled WGS sequence"/>
</dbReference>
<name>A0ABS0NT01_9ACTN</name>
<evidence type="ECO:0000256" key="1">
    <source>
        <dbReference type="ARBA" id="ARBA00012513"/>
    </source>
</evidence>
<dbReference type="InterPro" id="IPR000719">
    <property type="entry name" value="Prot_kinase_dom"/>
</dbReference>
<keyword evidence="11" id="KW-1185">Reference proteome</keyword>
<evidence type="ECO:0000313" key="10">
    <source>
        <dbReference type="EMBL" id="MBH5338338.1"/>
    </source>
</evidence>
<dbReference type="InterPro" id="IPR024520">
    <property type="entry name" value="DUF3558"/>
</dbReference>
<evidence type="ECO:0000256" key="5">
    <source>
        <dbReference type="ARBA" id="ARBA00022777"/>
    </source>
</evidence>
<dbReference type="PANTHER" id="PTHR43289:SF6">
    <property type="entry name" value="SERINE_THREONINE-PROTEIN KINASE NEKL-3"/>
    <property type="match status" value="1"/>
</dbReference>
<evidence type="ECO:0000256" key="3">
    <source>
        <dbReference type="ARBA" id="ARBA00022679"/>
    </source>
</evidence>
<feature type="region of interest" description="Disordered" evidence="8">
    <location>
        <begin position="209"/>
        <end position="234"/>
    </location>
</feature>
<evidence type="ECO:0000256" key="4">
    <source>
        <dbReference type="ARBA" id="ARBA00022741"/>
    </source>
</evidence>
<evidence type="ECO:0000256" key="6">
    <source>
        <dbReference type="ARBA" id="ARBA00022840"/>
    </source>
</evidence>
<keyword evidence="4 7" id="KW-0547">Nucleotide-binding</keyword>
<evidence type="ECO:0000313" key="11">
    <source>
        <dbReference type="Proteomes" id="UP000807371"/>
    </source>
</evidence>
<feature type="compositionally biased region" description="Acidic residues" evidence="8">
    <location>
        <begin position="219"/>
        <end position="233"/>
    </location>
</feature>
<evidence type="ECO:0000256" key="8">
    <source>
        <dbReference type="SAM" id="MobiDB-lite"/>
    </source>
</evidence>
<keyword evidence="6 7" id="KW-0067">ATP-binding</keyword>
<dbReference type="CDD" id="cd14014">
    <property type="entry name" value="STKc_PknB_like"/>
    <property type="match status" value="1"/>
</dbReference>
<protein>
    <recommendedName>
        <fullName evidence="1">non-specific serine/threonine protein kinase</fullName>
        <ecNumber evidence="1">2.7.11.1</ecNumber>
    </recommendedName>
</protein>
<dbReference type="Gene3D" id="1.10.510.10">
    <property type="entry name" value="Transferase(Phosphotransferase) domain 1"/>
    <property type="match status" value="1"/>
</dbReference>
<keyword evidence="3" id="KW-0808">Transferase</keyword>
<reference evidence="10 11" key="1">
    <citation type="submission" date="2020-09" db="EMBL/GenBank/DDBJ databases">
        <title>Biosynthesis of the nuclear factor of activated T cells inhibitor NFAT-133 and its congeners in Streptomyces pactum.</title>
        <authorList>
            <person name="Zhou W."/>
            <person name="Posri P."/>
            <person name="Abugrain M.E."/>
            <person name="Weisberg A.J."/>
            <person name="Chang J.H."/>
            <person name="Mahmud T."/>
        </authorList>
    </citation>
    <scope>NUCLEOTIDE SEQUENCE [LARGE SCALE GENOMIC DNA]</scope>
    <source>
        <strain evidence="10 11">ATCC 27456</strain>
    </source>
</reference>
<dbReference type="EMBL" id="JACYXC010000001">
    <property type="protein sequence ID" value="MBH5338338.1"/>
    <property type="molecule type" value="Genomic_DNA"/>
</dbReference>
<dbReference type="GO" id="GO:0016301">
    <property type="term" value="F:kinase activity"/>
    <property type="evidence" value="ECO:0007669"/>
    <property type="project" value="UniProtKB-KW"/>
</dbReference>
<dbReference type="SMART" id="SM00220">
    <property type="entry name" value="S_TKc"/>
    <property type="match status" value="1"/>
</dbReference>
<dbReference type="PANTHER" id="PTHR43289">
    <property type="entry name" value="MITOGEN-ACTIVATED PROTEIN KINASE KINASE KINASE 20-RELATED"/>
    <property type="match status" value="1"/>
</dbReference>
<proteinExistence type="predicted"/>
<dbReference type="Pfam" id="PF00069">
    <property type="entry name" value="Pkinase"/>
    <property type="match status" value="1"/>
</dbReference>
<keyword evidence="5 10" id="KW-0418">Kinase</keyword>
<organism evidence="10 11">
    <name type="scientific">Streptomyces pactum</name>
    <dbReference type="NCBI Taxonomy" id="68249"/>
    <lineage>
        <taxon>Bacteria</taxon>
        <taxon>Bacillati</taxon>
        <taxon>Actinomycetota</taxon>
        <taxon>Actinomycetes</taxon>
        <taxon>Kitasatosporales</taxon>
        <taxon>Streptomycetaceae</taxon>
        <taxon>Streptomyces</taxon>
    </lineage>
</organism>
<gene>
    <name evidence="10" type="ORF">IHE55_27535</name>
</gene>
<dbReference type="PROSITE" id="PS00107">
    <property type="entry name" value="PROTEIN_KINASE_ATP"/>
    <property type="match status" value="1"/>
</dbReference>
<evidence type="ECO:0000256" key="7">
    <source>
        <dbReference type="PROSITE-ProRule" id="PRU10141"/>
    </source>
</evidence>
<dbReference type="Pfam" id="PF12079">
    <property type="entry name" value="DUF3558"/>
    <property type="match status" value="1"/>
</dbReference>
<feature type="domain" description="Protein kinase" evidence="9">
    <location>
        <begin position="11"/>
        <end position="284"/>
    </location>
</feature>
<feature type="binding site" evidence="7">
    <location>
        <position position="40"/>
    </location>
    <ligand>
        <name>ATP</name>
        <dbReference type="ChEBI" id="CHEBI:30616"/>
    </ligand>
</feature>
<dbReference type="PROSITE" id="PS50011">
    <property type="entry name" value="PROTEIN_KINASE_DOM"/>
    <property type="match status" value="1"/>
</dbReference>
<dbReference type="Gene3D" id="3.30.200.20">
    <property type="entry name" value="Phosphorylase Kinase, domain 1"/>
    <property type="match status" value="1"/>
</dbReference>